<evidence type="ECO:0000313" key="1">
    <source>
        <dbReference type="EMBL" id="MDY0882923.1"/>
    </source>
</evidence>
<evidence type="ECO:0000313" key="2">
    <source>
        <dbReference type="Proteomes" id="UP001279642"/>
    </source>
</evidence>
<gene>
    <name evidence="1" type="ORF">SMD27_08710</name>
</gene>
<organism evidence="1 2">
    <name type="scientific">Dongia soli</name>
    <dbReference type="NCBI Taxonomy" id="600628"/>
    <lineage>
        <taxon>Bacteria</taxon>
        <taxon>Pseudomonadati</taxon>
        <taxon>Pseudomonadota</taxon>
        <taxon>Alphaproteobacteria</taxon>
        <taxon>Rhodospirillales</taxon>
        <taxon>Dongiaceae</taxon>
        <taxon>Dongia</taxon>
    </lineage>
</organism>
<reference evidence="1 2" key="1">
    <citation type="journal article" date="2016" name="Antonie Van Leeuwenhoek">
        <title>Dongia soli sp. nov., isolated from soil from Dokdo, Korea.</title>
        <authorList>
            <person name="Kim D.U."/>
            <person name="Lee H."/>
            <person name="Kim H."/>
            <person name="Kim S.G."/>
            <person name="Ka J.O."/>
        </authorList>
    </citation>
    <scope>NUCLEOTIDE SEQUENCE [LARGE SCALE GENOMIC DNA]</scope>
    <source>
        <strain evidence="1 2">D78</strain>
    </source>
</reference>
<name>A0ABU5E9P5_9PROT</name>
<accession>A0ABU5E9P5</accession>
<dbReference type="Pfam" id="PF13759">
    <property type="entry name" value="2OG-FeII_Oxy_5"/>
    <property type="match status" value="1"/>
</dbReference>
<protein>
    <submittedName>
        <fullName evidence="1">TIGR02466 family protein</fullName>
    </submittedName>
</protein>
<dbReference type="Proteomes" id="UP001279642">
    <property type="component" value="Unassembled WGS sequence"/>
</dbReference>
<dbReference type="Gene3D" id="2.60.120.620">
    <property type="entry name" value="q2cbj1_9rhob like domain"/>
    <property type="match status" value="1"/>
</dbReference>
<sequence length="216" mass="24579">MFARTEVKDVFPTPIWVVDLEPAKAASLNAHLKKHIYELTEPRKELPVGGTWQTDPVLHQRPEFNEFSGMVRQAAKATLDFLQVVHTGFEITGCWANINPKGGLNSAHMHPNNFLSGVYYVSLPPGTEQIVFSDPRTQAAPVMPTVRQWNKYMGNEIRLELKEGRFVLFPSWLVHSVPVNRSDEHRVSMSYNIMFSNFTETMSRPLWQGTAKLKKG</sequence>
<keyword evidence="2" id="KW-1185">Reference proteome</keyword>
<dbReference type="NCBIfam" id="TIGR02466">
    <property type="entry name" value="TIGR02466 family protein"/>
    <property type="match status" value="1"/>
</dbReference>
<comment type="caution">
    <text evidence="1">The sequence shown here is derived from an EMBL/GenBank/DDBJ whole genome shotgun (WGS) entry which is preliminary data.</text>
</comment>
<dbReference type="InterPro" id="IPR012668">
    <property type="entry name" value="CHP02466"/>
</dbReference>
<dbReference type="RefSeq" id="WP_320507981.1">
    <property type="nucleotide sequence ID" value="NZ_JAXCLW010000002.1"/>
</dbReference>
<dbReference type="EMBL" id="JAXCLW010000002">
    <property type="protein sequence ID" value="MDY0882923.1"/>
    <property type="molecule type" value="Genomic_DNA"/>
</dbReference>
<dbReference type="SUPFAM" id="SSF51197">
    <property type="entry name" value="Clavaminate synthase-like"/>
    <property type="match status" value="1"/>
</dbReference>
<proteinExistence type="predicted"/>